<dbReference type="InterPro" id="IPR025398">
    <property type="entry name" value="DUF4371"/>
</dbReference>
<evidence type="ECO:0000259" key="1">
    <source>
        <dbReference type="Pfam" id="PF14291"/>
    </source>
</evidence>
<evidence type="ECO:0000313" key="3">
    <source>
        <dbReference type="RefSeq" id="XP_065671966.1"/>
    </source>
</evidence>
<protein>
    <submittedName>
        <fullName evidence="3">Uncharacterized protein LOC136089805</fullName>
    </submittedName>
</protein>
<dbReference type="RefSeq" id="XP_065671966.1">
    <property type="nucleotide sequence ID" value="XM_065815894.1"/>
</dbReference>
<proteinExistence type="predicted"/>
<organism evidence="2 3">
    <name type="scientific">Hydra vulgaris</name>
    <name type="common">Hydra</name>
    <name type="synonym">Hydra attenuata</name>
    <dbReference type="NCBI Taxonomy" id="6087"/>
    <lineage>
        <taxon>Eukaryota</taxon>
        <taxon>Metazoa</taxon>
        <taxon>Cnidaria</taxon>
        <taxon>Hydrozoa</taxon>
        <taxon>Hydroidolina</taxon>
        <taxon>Anthoathecata</taxon>
        <taxon>Aplanulata</taxon>
        <taxon>Hydridae</taxon>
        <taxon>Hydra</taxon>
    </lineage>
</organism>
<feature type="domain" description="DUF4371" evidence="1">
    <location>
        <begin position="32"/>
        <end position="135"/>
    </location>
</feature>
<dbReference type="PANTHER" id="PTHR45749">
    <property type="match status" value="1"/>
</dbReference>
<accession>A0ABM4DC64</accession>
<gene>
    <name evidence="3" type="primary">LOC136089805</name>
</gene>
<dbReference type="Pfam" id="PF14291">
    <property type="entry name" value="DUF4371"/>
    <property type="match status" value="1"/>
</dbReference>
<name>A0ABM4DC64_HYDVU</name>
<evidence type="ECO:0000313" key="2">
    <source>
        <dbReference type="Proteomes" id="UP001652625"/>
    </source>
</evidence>
<dbReference type="GeneID" id="136089805"/>
<dbReference type="Proteomes" id="UP001652625">
    <property type="component" value="Chromosome 13"/>
</dbReference>
<sequence>MVTVKNIKNYGDSGSGKTNYLSKNTCFELTVLMARKVLQSISEYVLKSKYYGLSVDSTPDASHKDQLCVILRYIDQISNESIERFVNFIHIDNHTGENLANATVDFLNVRLNMEISNCRSQSYDNSSNMTGKYNGMKTRILEFNKLAKIYHVQFAMENTLSKEQVASSAVASKEASHGGTVRLGQAHDKSLTIRQC</sequence>
<reference evidence="3" key="1">
    <citation type="submission" date="2025-08" db="UniProtKB">
        <authorList>
            <consortium name="RefSeq"/>
        </authorList>
    </citation>
    <scope>IDENTIFICATION</scope>
</reference>
<dbReference type="PANTHER" id="PTHR45749:SF23">
    <property type="entry name" value="ZINC FINGER MYM-TYPE PROTEIN 1-LIKE"/>
    <property type="match status" value="1"/>
</dbReference>
<keyword evidence="2" id="KW-1185">Reference proteome</keyword>